<organism evidence="2 3">
    <name type="scientific">Vibrio parahaemolyticus</name>
    <dbReference type="NCBI Taxonomy" id="670"/>
    <lineage>
        <taxon>Bacteria</taxon>
        <taxon>Pseudomonadati</taxon>
        <taxon>Pseudomonadota</taxon>
        <taxon>Gammaproteobacteria</taxon>
        <taxon>Vibrionales</taxon>
        <taxon>Vibrionaceae</taxon>
        <taxon>Vibrio</taxon>
    </lineage>
</organism>
<keyword evidence="1" id="KW-0175">Coiled coil</keyword>
<name>A0A9Q3UEV2_VIBPH</name>
<dbReference type="AlphaFoldDB" id="A0A9Q3UEV2"/>
<sequence length="136" mass="15348">MYIDLDIEIAIMSLVKCADLDRMISETKENIRCLRNTVSNSHHHPVYLAKSEVILENYELQLRYLEKAVEVVAGIKSFPLGMKLNCYGEDFTVCSHSISEDGELRSGLVNAKEQVMSVSVKSMLEEIAIGRVVRLN</sequence>
<accession>A0A9Q3UEV2</accession>
<comment type="caution">
    <text evidence="2">The sequence shown here is derived from an EMBL/GenBank/DDBJ whole genome shotgun (WGS) entry which is preliminary data.</text>
</comment>
<evidence type="ECO:0000313" key="2">
    <source>
        <dbReference type="EMBL" id="MCC3807558.1"/>
    </source>
</evidence>
<dbReference type="EMBL" id="JACVHL010000027">
    <property type="protein sequence ID" value="MCC3807558.1"/>
    <property type="molecule type" value="Genomic_DNA"/>
</dbReference>
<proteinExistence type="predicted"/>
<protein>
    <submittedName>
        <fullName evidence="2">Uncharacterized protein</fullName>
    </submittedName>
</protein>
<dbReference type="Proteomes" id="UP000726777">
    <property type="component" value="Unassembled WGS sequence"/>
</dbReference>
<reference evidence="2" key="1">
    <citation type="submission" date="2020-09" db="EMBL/GenBank/DDBJ databases">
        <title>Genome sequence of Vibrio parahaemolyticus isolates.</title>
        <authorList>
            <person name="Hammerl J.A."/>
            <person name="Strauch E."/>
        </authorList>
    </citation>
    <scope>NUCLEOTIDE SEQUENCE</scope>
    <source>
        <strain evidence="2">17-VB00146</strain>
    </source>
</reference>
<feature type="coiled-coil region" evidence="1">
    <location>
        <begin position="17"/>
        <end position="68"/>
    </location>
</feature>
<evidence type="ECO:0000313" key="3">
    <source>
        <dbReference type="Proteomes" id="UP000726777"/>
    </source>
</evidence>
<gene>
    <name evidence="2" type="ORF">IB292_21295</name>
</gene>
<evidence type="ECO:0000256" key="1">
    <source>
        <dbReference type="SAM" id="Coils"/>
    </source>
</evidence>
<dbReference type="RefSeq" id="WP_228085903.1">
    <property type="nucleotide sequence ID" value="NZ_JACVHL010000027.1"/>
</dbReference>